<organism evidence="1 2">
    <name type="scientific">Hymenoscyphus fraxineus</name>
    <dbReference type="NCBI Taxonomy" id="746836"/>
    <lineage>
        <taxon>Eukaryota</taxon>
        <taxon>Fungi</taxon>
        <taxon>Dikarya</taxon>
        <taxon>Ascomycota</taxon>
        <taxon>Pezizomycotina</taxon>
        <taxon>Leotiomycetes</taxon>
        <taxon>Helotiales</taxon>
        <taxon>Helotiaceae</taxon>
        <taxon>Hymenoscyphus</taxon>
    </lineage>
</organism>
<dbReference type="AlphaFoldDB" id="A0A9N9KLG9"/>
<evidence type="ECO:0000313" key="2">
    <source>
        <dbReference type="Proteomes" id="UP000696280"/>
    </source>
</evidence>
<sequence>MLTGHGQGSLSGTVEEAMVGFRNSVLLMASLNQCRSSVVPDLSPSALGTIRRRLGCHMMAIPRSCLWRGGCGCGPHAETYGSQPNSKHCMSRVHRILVSPIRGIEWHWKD</sequence>
<gene>
    <name evidence="1" type="ORF">HYFRA_00004748</name>
</gene>
<comment type="caution">
    <text evidence="1">The sequence shown here is derived from an EMBL/GenBank/DDBJ whole genome shotgun (WGS) entry which is preliminary data.</text>
</comment>
<dbReference type="Proteomes" id="UP000696280">
    <property type="component" value="Unassembled WGS sequence"/>
</dbReference>
<evidence type="ECO:0000313" key="1">
    <source>
        <dbReference type="EMBL" id="CAG8949126.1"/>
    </source>
</evidence>
<proteinExistence type="predicted"/>
<protein>
    <submittedName>
        <fullName evidence="1">Uncharacterized protein</fullName>
    </submittedName>
</protein>
<accession>A0A9N9KLG9</accession>
<name>A0A9N9KLG9_9HELO</name>
<reference evidence="1" key="1">
    <citation type="submission" date="2021-07" db="EMBL/GenBank/DDBJ databases">
        <authorList>
            <person name="Durling M."/>
        </authorList>
    </citation>
    <scope>NUCLEOTIDE SEQUENCE</scope>
</reference>
<dbReference type="EMBL" id="CAJVRL010000002">
    <property type="protein sequence ID" value="CAG8949126.1"/>
    <property type="molecule type" value="Genomic_DNA"/>
</dbReference>
<keyword evidence="2" id="KW-1185">Reference proteome</keyword>